<dbReference type="EMBL" id="UOGG01000142">
    <property type="protein sequence ID" value="VAX31106.1"/>
    <property type="molecule type" value="Genomic_DNA"/>
</dbReference>
<gene>
    <name evidence="2" type="ORF">MNBD_NITROSPINAE05-871</name>
</gene>
<accession>A0A3B1CKP8</accession>
<dbReference type="GO" id="GO:0016740">
    <property type="term" value="F:transferase activity"/>
    <property type="evidence" value="ECO:0007669"/>
    <property type="project" value="UniProtKB-KW"/>
</dbReference>
<reference evidence="2" key="1">
    <citation type="submission" date="2018-06" db="EMBL/GenBank/DDBJ databases">
        <authorList>
            <person name="Zhirakovskaya E."/>
        </authorList>
    </citation>
    <scope>NUCLEOTIDE SEQUENCE</scope>
</reference>
<dbReference type="InterPro" id="IPR001173">
    <property type="entry name" value="Glyco_trans_2-like"/>
</dbReference>
<protein>
    <submittedName>
        <fullName evidence="2">Glycosyltransferase</fullName>
    </submittedName>
</protein>
<dbReference type="Gene3D" id="3.90.550.10">
    <property type="entry name" value="Spore Coat Polysaccharide Biosynthesis Protein SpsA, Chain A"/>
    <property type="match status" value="1"/>
</dbReference>
<dbReference type="InterPro" id="IPR029044">
    <property type="entry name" value="Nucleotide-diphossugar_trans"/>
</dbReference>
<proteinExistence type="predicted"/>
<dbReference type="PANTHER" id="PTHR48090:SF7">
    <property type="entry name" value="RFBJ PROTEIN"/>
    <property type="match status" value="1"/>
</dbReference>
<evidence type="ECO:0000259" key="1">
    <source>
        <dbReference type="Pfam" id="PF00535"/>
    </source>
</evidence>
<dbReference type="PANTHER" id="PTHR48090">
    <property type="entry name" value="UNDECAPRENYL-PHOSPHATE 4-DEOXY-4-FORMAMIDO-L-ARABINOSE TRANSFERASE-RELATED"/>
    <property type="match status" value="1"/>
</dbReference>
<evidence type="ECO:0000313" key="2">
    <source>
        <dbReference type="EMBL" id="VAX31106.1"/>
    </source>
</evidence>
<name>A0A3B1CKP8_9ZZZZ</name>
<dbReference type="SUPFAM" id="SSF53448">
    <property type="entry name" value="Nucleotide-diphospho-sugar transferases"/>
    <property type="match status" value="1"/>
</dbReference>
<feature type="domain" description="Glycosyltransferase 2-like" evidence="1">
    <location>
        <begin position="6"/>
        <end position="161"/>
    </location>
</feature>
<dbReference type="AlphaFoldDB" id="A0A3B1CKP8"/>
<dbReference type="CDD" id="cd04179">
    <property type="entry name" value="DPM_DPG-synthase_like"/>
    <property type="match status" value="1"/>
</dbReference>
<keyword evidence="2" id="KW-0808">Transferase</keyword>
<dbReference type="InterPro" id="IPR050256">
    <property type="entry name" value="Glycosyltransferase_2"/>
</dbReference>
<sequence>MSIKVSVIIPAFNEESSIGLVLNDLPKDTLHEIIVVDNGSTDDTANVARASGARVVEEIQKGYGSACLRGIAELNQPDIVVFLDGDFSDYPEEITQLLRPIISGEKDFVLGSRMILPESRAALLPQARYGNWLAVFLMRLFFSHRYTDLGPFRAIRYDSLKSIGMRDQNFGWTVEMQIKAVKKGLRISEIPVRYRERVGVSKITGTVSGTLKAGTKIIYTIFKYLIV</sequence>
<dbReference type="Pfam" id="PF00535">
    <property type="entry name" value="Glycos_transf_2"/>
    <property type="match status" value="1"/>
</dbReference>
<organism evidence="2">
    <name type="scientific">hydrothermal vent metagenome</name>
    <dbReference type="NCBI Taxonomy" id="652676"/>
    <lineage>
        <taxon>unclassified sequences</taxon>
        <taxon>metagenomes</taxon>
        <taxon>ecological metagenomes</taxon>
    </lineage>
</organism>